<dbReference type="EMBL" id="JANCPR020000007">
    <property type="protein sequence ID" value="MDJ1132059.1"/>
    <property type="molecule type" value="Genomic_DNA"/>
</dbReference>
<reference evidence="1 2" key="1">
    <citation type="submission" date="2023-05" db="EMBL/GenBank/DDBJ databases">
        <title>Streptantibioticus silvisoli sp. nov., acidotolerant actinomycetes 1 from pine litter.</title>
        <authorList>
            <person name="Swiecimska M."/>
            <person name="Golinska P."/>
            <person name="Sangal V."/>
            <person name="Wachnowicz B."/>
            <person name="Goodfellow M."/>
        </authorList>
    </citation>
    <scope>NUCLEOTIDE SEQUENCE [LARGE SCALE GENOMIC DNA]</scope>
    <source>
        <strain evidence="1 2">DSM 42109</strain>
    </source>
</reference>
<protein>
    <submittedName>
        <fullName evidence="1">Lasso RiPP family leader peptide-containing protein</fullName>
    </submittedName>
</protein>
<dbReference type="Proteomes" id="UP001214441">
    <property type="component" value="Unassembled WGS sequence"/>
</dbReference>
<evidence type="ECO:0000313" key="1">
    <source>
        <dbReference type="EMBL" id="MDJ1132059.1"/>
    </source>
</evidence>
<dbReference type="RefSeq" id="WP_280842735.1">
    <property type="nucleotide sequence ID" value="NZ_JANCPR020000007.1"/>
</dbReference>
<evidence type="ECO:0000313" key="2">
    <source>
        <dbReference type="Proteomes" id="UP001214441"/>
    </source>
</evidence>
<gene>
    <name evidence="1" type="ORF">NMN56_008865</name>
</gene>
<proteinExistence type="predicted"/>
<accession>A0ABT6ZSN3</accession>
<sequence>MSHVQQDIEIYEAPMVTEAGDFNEVTLGDLAGFTFDGGHAPFIYRFQGPGN</sequence>
<keyword evidence="2" id="KW-1185">Reference proteome</keyword>
<comment type="caution">
    <text evidence="1">The sequence shown here is derived from an EMBL/GenBank/DDBJ whole genome shotgun (WGS) entry which is preliminary data.</text>
</comment>
<name>A0ABT6ZSN3_9ACTN</name>
<organism evidence="1 2">
    <name type="scientific">Streptomyces iconiensis</name>
    <dbReference type="NCBI Taxonomy" id="1384038"/>
    <lineage>
        <taxon>Bacteria</taxon>
        <taxon>Bacillati</taxon>
        <taxon>Actinomycetota</taxon>
        <taxon>Actinomycetes</taxon>
        <taxon>Kitasatosporales</taxon>
        <taxon>Streptomycetaceae</taxon>
        <taxon>Streptomyces</taxon>
    </lineage>
</organism>
<dbReference type="NCBIfam" id="NF033521">
    <property type="entry name" value="lasso_leader_L3"/>
    <property type="match status" value="1"/>
</dbReference>